<accession>A0ACB5TC77</accession>
<comment type="caution">
    <text evidence="1">The sequence shown here is derived from an EMBL/GenBank/DDBJ whole genome shotgun (WGS) entry which is preliminary data.</text>
</comment>
<evidence type="ECO:0000313" key="1">
    <source>
        <dbReference type="EMBL" id="GME85141.1"/>
    </source>
</evidence>
<evidence type="ECO:0000313" key="2">
    <source>
        <dbReference type="Proteomes" id="UP001165064"/>
    </source>
</evidence>
<dbReference type="Proteomes" id="UP001165064">
    <property type="component" value="Unassembled WGS sequence"/>
</dbReference>
<organism evidence="1 2">
    <name type="scientific">Ambrosiozyma monospora</name>
    <name type="common">Yeast</name>
    <name type="synonym">Endomycopsis monosporus</name>
    <dbReference type="NCBI Taxonomy" id="43982"/>
    <lineage>
        <taxon>Eukaryota</taxon>
        <taxon>Fungi</taxon>
        <taxon>Dikarya</taxon>
        <taxon>Ascomycota</taxon>
        <taxon>Saccharomycotina</taxon>
        <taxon>Pichiomycetes</taxon>
        <taxon>Pichiales</taxon>
        <taxon>Pichiaceae</taxon>
        <taxon>Ambrosiozyma</taxon>
    </lineage>
</organism>
<reference evidence="1" key="1">
    <citation type="submission" date="2023-04" db="EMBL/GenBank/DDBJ databases">
        <title>Ambrosiozyma monospora NBRC 10751.</title>
        <authorList>
            <person name="Ichikawa N."/>
            <person name="Sato H."/>
            <person name="Tonouchi N."/>
        </authorList>
    </citation>
    <scope>NUCLEOTIDE SEQUENCE</scope>
    <source>
        <strain evidence="1">NBRC 10751</strain>
    </source>
</reference>
<proteinExistence type="predicted"/>
<gene>
    <name evidence="1" type="ORF">Amon02_000740900</name>
</gene>
<sequence>MAEKIQYIEDLDGSSPAVTIAKKDSEASYSNDEIDNYLAKFMDMSENANDNDKKEKHMGLKEGLTTFPKAIMWSVILSSCIIMEGYDTNLLNSFYAFPGFKEKFGTYYPHLDEYQIPTKWQTSLSMAVNVGEILGLFAAGIIADRIGYRKTLIGSLILVAGLIFIVFFAVDLPMLLVGEILLGIPWGAFQTLTVTYASEVCPLTLRVYLTTYVNACWVIGQLISSCVLRGVVNSTDKDAEKW</sequence>
<dbReference type="EMBL" id="BSXS01006151">
    <property type="protein sequence ID" value="GME85141.1"/>
    <property type="molecule type" value="Genomic_DNA"/>
</dbReference>
<keyword evidence="2" id="KW-1185">Reference proteome</keyword>
<name>A0ACB5TC77_AMBMO</name>
<protein>
    <submittedName>
        <fullName evidence="1">Unnamed protein product</fullName>
    </submittedName>
</protein>